<dbReference type="Proteomes" id="UP000274122">
    <property type="component" value="Chromosome"/>
</dbReference>
<evidence type="ECO:0000313" key="1">
    <source>
        <dbReference type="EMBL" id="VEC01352.1"/>
    </source>
</evidence>
<organism evidence="1 2">
    <name type="scientific">Cedecea lapagei</name>
    <dbReference type="NCBI Taxonomy" id="158823"/>
    <lineage>
        <taxon>Bacteria</taxon>
        <taxon>Pseudomonadati</taxon>
        <taxon>Pseudomonadota</taxon>
        <taxon>Gammaproteobacteria</taxon>
        <taxon>Enterobacterales</taxon>
        <taxon>Enterobacteriaceae</taxon>
        <taxon>Cedecea</taxon>
    </lineage>
</organism>
<dbReference type="InterPro" id="IPR008966">
    <property type="entry name" value="Adhesion_dom_sf"/>
</dbReference>
<dbReference type="Gene3D" id="2.60.40.1090">
    <property type="entry name" value="Fimbrial-type adhesion domain"/>
    <property type="match status" value="1"/>
</dbReference>
<keyword evidence="2" id="KW-1185">Reference proteome</keyword>
<dbReference type="GO" id="GO:0009289">
    <property type="term" value="C:pilus"/>
    <property type="evidence" value="ECO:0007669"/>
    <property type="project" value="InterPro"/>
</dbReference>
<name>A0A3S4IRB1_9ENTR</name>
<reference evidence="1 2" key="1">
    <citation type="submission" date="2018-12" db="EMBL/GenBank/DDBJ databases">
        <authorList>
            <consortium name="Pathogen Informatics"/>
        </authorList>
    </citation>
    <scope>NUCLEOTIDE SEQUENCE [LARGE SCALE GENOMIC DNA]</scope>
    <source>
        <strain evidence="1 2">NCTC11466</strain>
    </source>
</reference>
<dbReference type="AlphaFoldDB" id="A0A3S4IRB1"/>
<dbReference type="KEGG" id="clap:NCTC11466_04188"/>
<protein>
    <submittedName>
        <fullName evidence="1">P pilus assembly protein, pilin FimA</fullName>
    </submittedName>
</protein>
<evidence type="ECO:0000313" key="2">
    <source>
        <dbReference type="Proteomes" id="UP000274122"/>
    </source>
</evidence>
<gene>
    <name evidence="1" type="ORF">NCTC11466_04188</name>
</gene>
<proteinExistence type="predicted"/>
<dbReference type="SUPFAM" id="SSF49401">
    <property type="entry name" value="Bacterial adhesins"/>
    <property type="match status" value="1"/>
</dbReference>
<accession>A0A3S4IRB1</accession>
<sequence length="218" mass="22669">MDGGNMALIAAGYRRGLAALTLIFTGVPAASAALFTAAPLAENTTCLMSITGDAAGSTTLSRLDFGLVNGDALIGSDWQVAGATGTGMSGLRDFWIQLKECNQWDSAGKTVPKITMTGELYTAPGGPENTTLFRSGGTGKGFGVLVYDRQNGINFGSDQRPNGYQILVPQAPDTGFLQGSYTIPMAAGVSCGAEDWCVPQRLGTGTVTAHVNFELQYP</sequence>
<dbReference type="InterPro" id="IPR036937">
    <property type="entry name" value="Adhesion_dom_fimbrial_sf"/>
</dbReference>
<dbReference type="EMBL" id="LR134201">
    <property type="protein sequence ID" value="VEC01352.1"/>
    <property type="molecule type" value="Genomic_DNA"/>
</dbReference>
<dbReference type="GO" id="GO:0007155">
    <property type="term" value="P:cell adhesion"/>
    <property type="evidence" value="ECO:0007669"/>
    <property type="project" value="InterPro"/>
</dbReference>